<dbReference type="Gene3D" id="1.20.210.10">
    <property type="entry name" value="Cytochrome c oxidase-like, subunit I domain"/>
    <property type="match status" value="1"/>
</dbReference>
<dbReference type="InterPro" id="IPR023615">
    <property type="entry name" value="Cyt_c_Oxase_su1_BS"/>
</dbReference>
<evidence type="ECO:0000256" key="19">
    <source>
        <dbReference type="ARBA" id="ARBA00047816"/>
    </source>
</evidence>
<dbReference type="InterPro" id="IPR023616">
    <property type="entry name" value="Cyt_c_oxase-like_su1_dom"/>
</dbReference>
<dbReference type="PANTHER" id="PTHR10422:SF29">
    <property type="entry name" value="CYTOCHROME C OXIDASE SUBUNIT 1 HOMOLOG, BACTEROID"/>
    <property type="match status" value="1"/>
</dbReference>
<evidence type="ECO:0000256" key="13">
    <source>
        <dbReference type="ARBA" id="ARBA00022967"/>
    </source>
</evidence>
<evidence type="ECO:0000256" key="11">
    <source>
        <dbReference type="ARBA" id="ARBA00022692"/>
    </source>
</evidence>
<feature type="transmembrane region" description="Helical" evidence="21">
    <location>
        <begin position="21"/>
        <end position="45"/>
    </location>
</feature>
<comment type="cofactor">
    <cofactor evidence="1">
        <name>heme b</name>
        <dbReference type="ChEBI" id="CHEBI:60344"/>
    </cofactor>
</comment>
<comment type="subcellular location">
    <subcellularLocation>
        <location evidence="3">Cell membrane</location>
        <topology evidence="3">Multi-pass membrane protein</topology>
    </subcellularLocation>
</comment>
<dbReference type="NCBIfam" id="TIGR00780">
    <property type="entry name" value="ccoN"/>
    <property type="match status" value="1"/>
</dbReference>
<evidence type="ECO:0000256" key="21">
    <source>
        <dbReference type="SAM" id="Phobius"/>
    </source>
</evidence>
<evidence type="ECO:0000313" key="24">
    <source>
        <dbReference type="Proteomes" id="UP001365405"/>
    </source>
</evidence>
<keyword evidence="12" id="KW-0479">Metal-binding</keyword>
<evidence type="ECO:0000259" key="22">
    <source>
        <dbReference type="PROSITE" id="PS50855"/>
    </source>
</evidence>
<evidence type="ECO:0000256" key="6">
    <source>
        <dbReference type="ARBA" id="ARBA00012949"/>
    </source>
</evidence>
<evidence type="ECO:0000256" key="18">
    <source>
        <dbReference type="ARBA" id="ARBA00023136"/>
    </source>
</evidence>
<feature type="transmembrane region" description="Helical" evidence="21">
    <location>
        <begin position="162"/>
        <end position="181"/>
    </location>
</feature>
<comment type="pathway">
    <text evidence="4">Energy metabolism; oxidative phosphorylation.</text>
</comment>
<evidence type="ECO:0000256" key="9">
    <source>
        <dbReference type="ARBA" id="ARBA00022617"/>
    </source>
</evidence>
<evidence type="ECO:0000313" key="23">
    <source>
        <dbReference type="EMBL" id="MEK8050689.1"/>
    </source>
</evidence>
<keyword evidence="14 20" id="KW-0249">Electron transport</keyword>
<feature type="domain" description="Cytochrome oxidase subunit I profile" evidence="22">
    <location>
        <begin position="1"/>
        <end position="480"/>
    </location>
</feature>
<evidence type="ECO:0000256" key="8">
    <source>
        <dbReference type="ARBA" id="ARBA00022475"/>
    </source>
</evidence>
<evidence type="ECO:0000256" key="10">
    <source>
        <dbReference type="ARBA" id="ARBA00022660"/>
    </source>
</evidence>
<dbReference type="EC" id="7.1.1.9" evidence="6"/>
<dbReference type="Pfam" id="PF00115">
    <property type="entry name" value="COX1"/>
    <property type="match status" value="1"/>
</dbReference>
<evidence type="ECO:0000256" key="12">
    <source>
        <dbReference type="ARBA" id="ARBA00022723"/>
    </source>
</evidence>
<organism evidence="23 24">
    <name type="scientific">Pseudaquabacterium inlustre</name>
    <dbReference type="NCBI Taxonomy" id="2984192"/>
    <lineage>
        <taxon>Bacteria</taxon>
        <taxon>Pseudomonadati</taxon>
        <taxon>Pseudomonadota</taxon>
        <taxon>Betaproteobacteria</taxon>
        <taxon>Burkholderiales</taxon>
        <taxon>Sphaerotilaceae</taxon>
        <taxon>Pseudaquabacterium</taxon>
    </lineage>
</organism>
<dbReference type="RefSeq" id="WP_341410359.1">
    <property type="nucleotide sequence ID" value="NZ_JBBUTH010000004.1"/>
</dbReference>
<dbReference type="Proteomes" id="UP001365405">
    <property type="component" value="Unassembled WGS sequence"/>
</dbReference>
<accession>A0ABU9CIZ3</accession>
<feature type="transmembrane region" description="Helical" evidence="21">
    <location>
        <begin position="65"/>
        <end position="85"/>
    </location>
</feature>
<sequence length="480" mass="53173">MASNSTTTAAPVYSDGVVRAFALVAVIYGIVGMLVGVIIAAQLAWPELNFGIPYITYGRLRPLHTNAVIFAFGGCVLFATSYHVVQRTCQTKLFLPALAWFTFALWNLVIVSAVITLPLGITTGKEYAELEWPIDIAITICWVAYAVVFFGTVGTRKVRHIYVANWFFGAFIIAVALLHIVNSAEVPVTLTKSYSAYAGVQDAMIQWWYGHNAVGFFLTAAFLGMMYYYIPKQSGRPVYSYRLSIVHFWALIFTYMWAGPHHLHYTALPDWAQSVGMLFSLILLAPSWGGMINGIMTLSGAWNKLRDDPVLKFLIVSLSFYGMSTFEGPMMSIKTVNALSHYTDWTVGHVHSGALGWVGLISIGCLYHLIPRMFGKKQMYSTKAVELHFWVATIGIVLYIAAMWIAGVMQGLMWRAVNPDGTLVYSFVESVKATYPFYVIRVGGGLLYLSGMLIMLWNVIKTVQTGKVVQAPIPLVAAHA</sequence>
<comment type="cofactor">
    <cofactor evidence="2">
        <name>Cu(2+)</name>
        <dbReference type="ChEBI" id="CHEBI:29036"/>
    </cofactor>
</comment>
<dbReference type="PROSITE" id="PS50855">
    <property type="entry name" value="COX1"/>
    <property type="match status" value="1"/>
</dbReference>
<evidence type="ECO:0000256" key="2">
    <source>
        <dbReference type="ARBA" id="ARBA00001973"/>
    </source>
</evidence>
<keyword evidence="18 21" id="KW-0472">Membrane</keyword>
<feature type="transmembrane region" description="Helical" evidence="21">
    <location>
        <begin position="207"/>
        <end position="229"/>
    </location>
</feature>
<evidence type="ECO:0000256" key="14">
    <source>
        <dbReference type="ARBA" id="ARBA00022982"/>
    </source>
</evidence>
<evidence type="ECO:0000256" key="3">
    <source>
        <dbReference type="ARBA" id="ARBA00004651"/>
    </source>
</evidence>
<keyword evidence="7 20" id="KW-0813">Transport</keyword>
<evidence type="ECO:0000256" key="15">
    <source>
        <dbReference type="ARBA" id="ARBA00022989"/>
    </source>
</evidence>
<feature type="transmembrane region" description="Helical" evidence="21">
    <location>
        <begin position="241"/>
        <end position="258"/>
    </location>
</feature>
<keyword evidence="10 20" id="KW-0679">Respiratory chain</keyword>
<feature type="transmembrane region" description="Helical" evidence="21">
    <location>
        <begin position="310"/>
        <end position="330"/>
    </location>
</feature>
<protein>
    <recommendedName>
        <fullName evidence="6">cytochrome-c oxidase</fullName>
        <ecNumber evidence="6">7.1.1.9</ecNumber>
    </recommendedName>
</protein>
<dbReference type="CDD" id="cd01661">
    <property type="entry name" value="cbb3_Oxidase_I"/>
    <property type="match status" value="1"/>
</dbReference>
<dbReference type="PROSITE" id="PS00077">
    <property type="entry name" value="COX1_CUB"/>
    <property type="match status" value="1"/>
</dbReference>
<evidence type="ECO:0000256" key="7">
    <source>
        <dbReference type="ARBA" id="ARBA00022448"/>
    </source>
</evidence>
<keyword evidence="24" id="KW-1185">Reference proteome</keyword>
<keyword evidence="17" id="KW-0186">Copper</keyword>
<feature type="transmembrane region" description="Helical" evidence="21">
    <location>
        <begin position="97"/>
        <end position="120"/>
    </location>
</feature>
<feature type="transmembrane region" description="Helical" evidence="21">
    <location>
        <begin position="437"/>
        <end position="460"/>
    </location>
</feature>
<evidence type="ECO:0000256" key="17">
    <source>
        <dbReference type="ARBA" id="ARBA00023008"/>
    </source>
</evidence>
<evidence type="ECO:0000256" key="5">
    <source>
        <dbReference type="ARBA" id="ARBA00009578"/>
    </source>
</evidence>
<keyword evidence="13" id="KW-1278">Translocase</keyword>
<comment type="catalytic activity">
    <reaction evidence="19">
        <text>4 Fe(II)-[cytochrome c] + O2 + 8 H(+)(in) = 4 Fe(III)-[cytochrome c] + 2 H2O + 4 H(+)(out)</text>
        <dbReference type="Rhea" id="RHEA:11436"/>
        <dbReference type="Rhea" id="RHEA-COMP:10350"/>
        <dbReference type="Rhea" id="RHEA-COMP:14399"/>
        <dbReference type="ChEBI" id="CHEBI:15377"/>
        <dbReference type="ChEBI" id="CHEBI:15378"/>
        <dbReference type="ChEBI" id="CHEBI:15379"/>
        <dbReference type="ChEBI" id="CHEBI:29033"/>
        <dbReference type="ChEBI" id="CHEBI:29034"/>
        <dbReference type="EC" id="7.1.1.9"/>
    </reaction>
</comment>
<dbReference type="SUPFAM" id="SSF81442">
    <property type="entry name" value="Cytochrome c oxidase subunit I-like"/>
    <property type="match status" value="1"/>
</dbReference>
<dbReference type="InterPro" id="IPR004677">
    <property type="entry name" value="Cyt_c_oxidase_cbb3_su1"/>
</dbReference>
<feature type="transmembrane region" description="Helical" evidence="21">
    <location>
        <begin position="278"/>
        <end position="298"/>
    </location>
</feature>
<keyword evidence="16" id="KW-0408">Iron</keyword>
<dbReference type="InterPro" id="IPR000883">
    <property type="entry name" value="Cyt_C_Oxase_1"/>
</dbReference>
<comment type="caution">
    <text evidence="23">The sequence shown here is derived from an EMBL/GenBank/DDBJ whole genome shotgun (WGS) entry which is preliminary data.</text>
</comment>
<gene>
    <name evidence="23" type="primary">ccoN</name>
    <name evidence="23" type="ORF">AACH10_10595</name>
</gene>
<reference evidence="23 24" key="1">
    <citation type="submission" date="2024-04" db="EMBL/GenBank/DDBJ databases">
        <title>Novel species of the genus Ideonella isolated from streams.</title>
        <authorList>
            <person name="Lu H."/>
        </authorList>
    </citation>
    <scope>NUCLEOTIDE SEQUENCE [LARGE SCALE GENOMIC DNA]</scope>
    <source>
        <strain evidence="23 24">DXS22W</strain>
    </source>
</reference>
<name>A0ABU9CIZ3_9BURK</name>
<feature type="transmembrane region" description="Helical" evidence="21">
    <location>
        <begin position="132"/>
        <end position="150"/>
    </location>
</feature>
<dbReference type="InterPro" id="IPR036927">
    <property type="entry name" value="Cyt_c_oxase-like_su1_sf"/>
</dbReference>
<proteinExistence type="inferred from homology"/>
<evidence type="ECO:0000256" key="16">
    <source>
        <dbReference type="ARBA" id="ARBA00023004"/>
    </source>
</evidence>
<dbReference type="EMBL" id="JBBUTH010000004">
    <property type="protein sequence ID" value="MEK8050689.1"/>
    <property type="molecule type" value="Genomic_DNA"/>
</dbReference>
<dbReference type="PANTHER" id="PTHR10422">
    <property type="entry name" value="CYTOCHROME C OXIDASE SUBUNIT 1"/>
    <property type="match status" value="1"/>
</dbReference>
<feature type="transmembrane region" description="Helical" evidence="21">
    <location>
        <begin position="389"/>
        <end position="417"/>
    </location>
</feature>
<feature type="transmembrane region" description="Helical" evidence="21">
    <location>
        <begin position="350"/>
        <end position="369"/>
    </location>
</feature>
<evidence type="ECO:0000256" key="4">
    <source>
        <dbReference type="ARBA" id="ARBA00004673"/>
    </source>
</evidence>
<keyword evidence="8" id="KW-1003">Cell membrane</keyword>
<keyword evidence="15 21" id="KW-1133">Transmembrane helix</keyword>
<comment type="similarity">
    <text evidence="5 20">Belongs to the heme-copper respiratory oxidase family.</text>
</comment>
<keyword evidence="11 20" id="KW-0812">Transmembrane</keyword>
<keyword evidence="9 20" id="KW-0349">Heme</keyword>
<evidence type="ECO:0000256" key="1">
    <source>
        <dbReference type="ARBA" id="ARBA00001970"/>
    </source>
</evidence>
<evidence type="ECO:0000256" key="20">
    <source>
        <dbReference type="RuleBase" id="RU000370"/>
    </source>
</evidence>